<evidence type="ECO:0000313" key="3">
    <source>
        <dbReference type="Proteomes" id="UP000433483"/>
    </source>
</evidence>
<reference evidence="2 3" key="1">
    <citation type="submission" date="2018-08" db="EMBL/GenBank/DDBJ databases">
        <title>Genomic investigation of the strawberry pathogen Phytophthora fragariae indicates pathogenicity is determined by transcriptional variation in three key races.</title>
        <authorList>
            <person name="Adams T.M."/>
            <person name="Armitage A.D."/>
            <person name="Sobczyk M.K."/>
            <person name="Bates H.J."/>
            <person name="Dunwell J.M."/>
            <person name="Nellist C.F."/>
            <person name="Harrison R.J."/>
        </authorList>
    </citation>
    <scope>NUCLEOTIDE SEQUENCE [LARGE SCALE GENOMIC DNA]</scope>
    <source>
        <strain evidence="2 3">NOV-27</strain>
    </source>
</reference>
<dbReference type="AlphaFoldDB" id="A0A6A3ZDD1"/>
<organism evidence="2 3">
    <name type="scientific">Phytophthora fragariae</name>
    <dbReference type="NCBI Taxonomy" id="53985"/>
    <lineage>
        <taxon>Eukaryota</taxon>
        <taxon>Sar</taxon>
        <taxon>Stramenopiles</taxon>
        <taxon>Oomycota</taxon>
        <taxon>Peronosporomycetes</taxon>
        <taxon>Peronosporales</taxon>
        <taxon>Peronosporaceae</taxon>
        <taxon>Phytophthora</taxon>
    </lineage>
</organism>
<gene>
    <name evidence="2" type="ORF">PF005_g2442</name>
</gene>
<keyword evidence="3" id="KW-1185">Reference proteome</keyword>
<sequence length="415" mass="44876">MNPPTANPVLPADAPREDPSTVEALPAVPPAANPSDAASPPILAALRDNPCAPVDVTALPASGRPSTANVIVVDDDAASTAPGPKSAGRTGARLRTNQAARIIRAAARKIRPMVLAQLPTTDVRSDSLWLARSPLHTPLQGRTRRAQLLDHTPPSGDVLPLAGQPLAFGCRVPDVATWHHAAPSTRDLERLTSDSHARASLWDIRLRRISTALGRVGLTLPSIPPTVIDGTPVLNKDLLTVLSNYVRRIPVSLPRFVELMRGQPPHDFRLNKNMLPDVLRTACRGYQYLDALLAIPDSGVRAPVSEGMLHQHVYPANHNSAADRYPVLIKNLRNEQDLWRCVILDLDIFGIWPEVQISPFGVLHKGDVDPLTSGRVIHDLSFPDGASINDARSATSIYAPVFEPCDAIAVEIMRQ</sequence>
<proteinExistence type="predicted"/>
<evidence type="ECO:0000313" key="2">
    <source>
        <dbReference type="EMBL" id="KAE9233154.1"/>
    </source>
</evidence>
<name>A0A6A3ZDD1_9STRA</name>
<feature type="region of interest" description="Disordered" evidence="1">
    <location>
        <begin position="1"/>
        <end position="38"/>
    </location>
</feature>
<protein>
    <submittedName>
        <fullName evidence="2">Uncharacterized protein</fullName>
    </submittedName>
</protein>
<comment type="caution">
    <text evidence="2">The sequence shown here is derived from an EMBL/GenBank/DDBJ whole genome shotgun (WGS) entry which is preliminary data.</text>
</comment>
<dbReference type="Proteomes" id="UP000433483">
    <property type="component" value="Unassembled WGS sequence"/>
</dbReference>
<accession>A0A6A3ZDD1</accession>
<dbReference type="EMBL" id="QXGB01000066">
    <property type="protein sequence ID" value="KAE9233154.1"/>
    <property type="molecule type" value="Genomic_DNA"/>
</dbReference>
<evidence type="ECO:0000256" key="1">
    <source>
        <dbReference type="SAM" id="MobiDB-lite"/>
    </source>
</evidence>